<dbReference type="Pfam" id="PF02579">
    <property type="entry name" value="Nitro_FeMo-Co"/>
    <property type="match status" value="1"/>
</dbReference>
<feature type="domain" description="Dinitrogenase iron-molybdenum cofactor biosynthesis" evidence="1">
    <location>
        <begin position="10"/>
        <end position="96"/>
    </location>
</feature>
<gene>
    <name evidence="2" type="ORF">IAB28_07175</name>
</gene>
<dbReference type="PANTHER" id="PTHR42983:SF1">
    <property type="entry name" value="IRON-MOLYBDENUM PROTEIN"/>
    <property type="match status" value="1"/>
</dbReference>
<evidence type="ECO:0000259" key="1">
    <source>
        <dbReference type="Pfam" id="PF02579"/>
    </source>
</evidence>
<dbReference type="InterPro" id="IPR003731">
    <property type="entry name" value="Di-Nase_FeMo-co_biosynth"/>
</dbReference>
<reference evidence="2" key="1">
    <citation type="submission" date="2020-10" db="EMBL/GenBank/DDBJ databases">
        <authorList>
            <person name="Gilroy R."/>
        </authorList>
    </citation>
    <scope>NUCLEOTIDE SEQUENCE</scope>
    <source>
        <strain evidence="2">CHK180-2868</strain>
    </source>
</reference>
<evidence type="ECO:0000313" key="2">
    <source>
        <dbReference type="EMBL" id="HIR05733.1"/>
    </source>
</evidence>
<proteinExistence type="predicted"/>
<dbReference type="SUPFAM" id="SSF53146">
    <property type="entry name" value="Nitrogenase accessory factor-like"/>
    <property type="match status" value="1"/>
</dbReference>
<accession>A0A9D1A4Q8</accession>
<dbReference type="CDD" id="cd00851">
    <property type="entry name" value="MTH1175"/>
    <property type="match status" value="1"/>
</dbReference>
<reference evidence="2" key="2">
    <citation type="journal article" date="2021" name="PeerJ">
        <title>Extensive microbial diversity within the chicken gut microbiome revealed by metagenomics and culture.</title>
        <authorList>
            <person name="Gilroy R."/>
            <person name="Ravi A."/>
            <person name="Getino M."/>
            <person name="Pursley I."/>
            <person name="Horton D.L."/>
            <person name="Alikhan N.F."/>
            <person name="Baker D."/>
            <person name="Gharbi K."/>
            <person name="Hall N."/>
            <person name="Watson M."/>
            <person name="Adriaenssens E.M."/>
            <person name="Foster-Nyarko E."/>
            <person name="Jarju S."/>
            <person name="Secka A."/>
            <person name="Antonio M."/>
            <person name="Oren A."/>
            <person name="Chaudhuri R.R."/>
            <person name="La Ragione R."/>
            <person name="Hildebrand F."/>
            <person name="Pallen M.J."/>
        </authorList>
    </citation>
    <scope>NUCLEOTIDE SEQUENCE</scope>
    <source>
        <strain evidence="2">CHK180-2868</strain>
    </source>
</reference>
<dbReference type="PANTHER" id="PTHR42983">
    <property type="entry name" value="DINITROGENASE IRON-MOLYBDENUM COFACTOR PROTEIN-RELATED"/>
    <property type="match status" value="1"/>
</dbReference>
<comment type="caution">
    <text evidence="2">The sequence shown here is derived from an EMBL/GenBank/DDBJ whole genome shotgun (WGS) entry which is preliminary data.</text>
</comment>
<dbReference type="InterPro" id="IPR036105">
    <property type="entry name" value="DiNase_FeMo-co_biosyn_sf"/>
</dbReference>
<evidence type="ECO:0000313" key="3">
    <source>
        <dbReference type="Proteomes" id="UP000824250"/>
    </source>
</evidence>
<name>A0A9D1A4Q8_9FIRM</name>
<dbReference type="Gene3D" id="3.30.420.130">
    <property type="entry name" value="Dinitrogenase iron-molybdenum cofactor biosynthesis domain"/>
    <property type="match status" value="1"/>
</dbReference>
<dbReference type="EMBL" id="DVGC01000038">
    <property type="protein sequence ID" value="HIR05733.1"/>
    <property type="molecule type" value="Genomic_DNA"/>
</dbReference>
<dbReference type="Proteomes" id="UP000824250">
    <property type="component" value="Unassembled WGS sequence"/>
</dbReference>
<protein>
    <submittedName>
        <fullName evidence="2">NifB/NifX family molybdenum-iron cluster-binding protein</fullName>
    </submittedName>
</protein>
<dbReference type="AlphaFoldDB" id="A0A9D1A4Q8"/>
<sequence length="153" mass="15729">MKVAVTYESGQIFQHFGHTEYFKVYEVEDGKVIRSEVVSTDGQGHGALAGVLNRMQADVLICGGIGPGAKTALADAGIALYGGVTGEADTAVEQLLNGTLQYNPDVSCTHHDEVHGQAGSCGEHGCGEGHNHEGGGCTGGSCHDDGHSCGHHA</sequence>
<dbReference type="InterPro" id="IPR033913">
    <property type="entry name" value="MTH1175_dom"/>
</dbReference>
<organism evidence="2 3">
    <name type="scientific">Candidatus Copromonas faecavium</name>
    <name type="common">nom. illeg.</name>
    <dbReference type="NCBI Taxonomy" id="2840740"/>
    <lineage>
        <taxon>Bacteria</taxon>
        <taxon>Bacillati</taxon>
        <taxon>Bacillota</taxon>
        <taxon>Clostridia</taxon>
        <taxon>Lachnospirales</taxon>
        <taxon>Lachnospiraceae</taxon>
        <taxon>Candidatus Copromonas (nom. illeg.)</taxon>
    </lineage>
</organism>